<dbReference type="Proteomes" id="UP001293593">
    <property type="component" value="Unassembled WGS sequence"/>
</dbReference>
<feature type="region of interest" description="Disordered" evidence="1">
    <location>
        <begin position="15"/>
        <end position="77"/>
    </location>
</feature>
<comment type="caution">
    <text evidence="2">The sequence shown here is derived from an EMBL/GenBank/DDBJ whole genome shotgun (WGS) entry which is preliminary data.</text>
</comment>
<dbReference type="PANTHER" id="PTHR34198">
    <property type="entry name" value="OS01G0175100 PROTEIN"/>
    <property type="match status" value="1"/>
</dbReference>
<protein>
    <submittedName>
        <fullName evidence="2">Uncharacterized protein</fullName>
    </submittedName>
</protein>
<dbReference type="PANTHER" id="PTHR34198:SF21">
    <property type="entry name" value="PROTEIN, PUTATIVE-RELATED"/>
    <property type="match status" value="1"/>
</dbReference>
<evidence type="ECO:0000313" key="2">
    <source>
        <dbReference type="EMBL" id="KAK4257355.1"/>
    </source>
</evidence>
<proteinExistence type="predicted"/>
<dbReference type="EMBL" id="JAWXYG010000012">
    <property type="protein sequence ID" value="KAK4257355.1"/>
    <property type="molecule type" value="Genomic_DNA"/>
</dbReference>
<keyword evidence="3" id="KW-1185">Reference proteome</keyword>
<accession>A0AAE1ITS9</accession>
<evidence type="ECO:0000256" key="1">
    <source>
        <dbReference type="SAM" id="MobiDB-lite"/>
    </source>
</evidence>
<evidence type="ECO:0000313" key="3">
    <source>
        <dbReference type="Proteomes" id="UP001293593"/>
    </source>
</evidence>
<dbReference type="AlphaFoldDB" id="A0AAE1ITS9"/>
<name>A0AAE1ITS9_9FABA</name>
<reference evidence="2" key="1">
    <citation type="submission" date="2023-10" db="EMBL/GenBank/DDBJ databases">
        <title>Chromosome-level genome of the transformable northern wattle, Acacia crassicarpa.</title>
        <authorList>
            <person name="Massaro I."/>
            <person name="Sinha N.R."/>
            <person name="Poethig S."/>
            <person name="Leichty A.R."/>
        </authorList>
    </citation>
    <scope>NUCLEOTIDE SEQUENCE</scope>
    <source>
        <strain evidence="2">Acra3RX</strain>
        <tissue evidence="2">Leaf</tissue>
    </source>
</reference>
<organism evidence="2 3">
    <name type="scientific">Acacia crassicarpa</name>
    <name type="common">northern wattle</name>
    <dbReference type="NCBI Taxonomy" id="499986"/>
    <lineage>
        <taxon>Eukaryota</taxon>
        <taxon>Viridiplantae</taxon>
        <taxon>Streptophyta</taxon>
        <taxon>Embryophyta</taxon>
        <taxon>Tracheophyta</taxon>
        <taxon>Spermatophyta</taxon>
        <taxon>Magnoliopsida</taxon>
        <taxon>eudicotyledons</taxon>
        <taxon>Gunneridae</taxon>
        <taxon>Pentapetalae</taxon>
        <taxon>rosids</taxon>
        <taxon>fabids</taxon>
        <taxon>Fabales</taxon>
        <taxon>Fabaceae</taxon>
        <taxon>Caesalpinioideae</taxon>
        <taxon>mimosoid clade</taxon>
        <taxon>Acacieae</taxon>
        <taxon>Acacia</taxon>
    </lineage>
</organism>
<gene>
    <name evidence="2" type="ORF">QN277_006953</name>
</gene>
<sequence length="125" mass="13869">MASTFTSLCPAVIQASANSGNRKPDQDRRKNSSSSWWTPIVGWSSEPDYIDSNNNNKAADLSEKSESVTASKSKTGKPRFAGCFTEDKARQLRLMTMETEISHDTMYHSAIATRLASDFKNRSDL</sequence>